<dbReference type="SFLD" id="SFLDS00003">
    <property type="entry name" value="Haloacid_Dehalogenase"/>
    <property type="match status" value="1"/>
</dbReference>
<dbReference type="Gene3D" id="3.40.50.1000">
    <property type="entry name" value="HAD superfamily/HAD-like"/>
    <property type="match status" value="1"/>
</dbReference>
<proteinExistence type="predicted"/>
<accession>A0A328ANS7</accession>
<dbReference type="InterPro" id="IPR041492">
    <property type="entry name" value="HAD_2"/>
</dbReference>
<organism evidence="1 2">
    <name type="scientific">Phenylobacterium deserti</name>
    <dbReference type="NCBI Taxonomy" id="1914756"/>
    <lineage>
        <taxon>Bacteria</taxon>
        <taxon>Pseudomonadati</taxon>
        <taxon>Pseudomonadota</taxon>
        <taxon>Alphaproteobacteria</taxon>
        <taxon>Caulobacterales</taxon>
        <taxon>Caulobacteraceae</taxon>
        <taxon>Phenylobacterium</taxon>
    </lineage>
</organism>
<dbReference type="GO" id="GO:0005829">
    <property type="term" value="C:cytosol"/>
    <property type="evidence" value="ECO:0007669"/>
    <property type="project" value="TreeGrafter"/>
</dbReference>
<dbReference type="PANTHER" id="PTHR43434:SF13">
    <property type="entry name" value="PHOSPHOGLYCOLATE PHOSPHATASE"/>
    <property type="match status" value="1"/>
</dbReference>
<dbReference type="GO" id="GO:0006281">
    <property type="term" value="P:DNA repair"/>
    <property type="evidence" value="ECO:0007669"/>
    <property type="project" value="TreeGrafter"/>
</dbReference>
<evidence type="ECO:0000313" key="1">
    <source>
        <dbReference type="EMBL" id="RAK56672.1"/>
    </source>
</evidence>
<dbReference type="SUPFAM" id="SSF56784">
    <property type="entry name" value="HAD-like"/>
    <property type="match status" value="1"/>
</dbReference>
<dbReference type="OrthoDB" id="9793014at2"/>
<dbReference type="EMBL" id="QFYR01000001">
    <property type="protein sequence ID" value="RAK56672.1"/>
    <property type="molecule type" value="Genomic_DNA"/>
</dbReference>
<dbReference type="InterPro" id="IPR036412">
    <property type="entry name" value="HAD-like_sf"/>
</dbReference>
<dbReference type="PANTHER" id="PTHR43434">
    <property type="entry name" value="PHOSPHOGLYCOLATE PHOSPHATASE"/>
    <property type="match status" value="1"/>
</dbReference>
<name>A0A328ANS7_9CAUL</name>
<keyword evidence="1" id="KW-0378">Hydrolase</keyword>
<dbReference type="AlphaFoldDB" id="A0A328ANS7"/>
<dbReference type="InterPro" id="IPR023198">
    <property type="entry name" value="PGP-like_dom2"/>
</dbReference>
<sequence length="208" mass="23023">MYKLIIFDFDGTLADSAKWFANELNPLARRFGFRQVSEAEIDHLRGLGTREIMKYMRVPPWKLPAIGAHLKARMAEDAGQIPLFPGAKPLLRKLACTGTRLGVVSSNAEDNVRRILGDEASALIEHWECGASLLGKRSRFRRMVKKAGVSCAETLCIGDEARDIEAAKAAGLPCAAVTWGYNKAEFLASCRPNWMFQTPEEIAERLAA</sequence>
<evidence type="ECO:0000313" key="2">
    <source>
        <dbReference type="Proteomes" id="UP000249725"/>
    </source>
</evidence>
<dbReference type="Proteomes" id="UP000249725">
    <property type="component" value="Unassembled WGS sequence"/>
</dbReference>
<dbReference type="SFLD" id="SFLDG01129">
    <property type="entry name" value="C1.5:_HAD__Beta-PGM__Phosphata"/>
    <property type="match status" value="1"/>
</dbReference>
<dbReference type="InterPro" id="IPR023214">
    <property type="entry name" value="HAD_sf"/>
</dbReference>
<dbReference type="RefSeq" id="WP_111513023.1">
    <property type="nucleotide sequence ID" value="NZ_QFYR01000001.1"/>
</dbReference>
<dbReference type="Gene3D" id="1.10.150.240">
    <property type="entry name" value="Putative phosphatase, domain 2"/>
    <property type="match status" value="1"/>
</dbReference>
<dbReference type="Pfam" id="PF13419">
    <property type="entry name" value="HAD_2"/>
    <property type="match status" value="1"/>
</dbReference>
<reference evidence="2" key="1">
    <citation type="submission" date="2018-05" db="EMBL/GenBank/DDBJ databases">
        <authorList>
            <person name="Li X."/>
        </authorList>
    </citation>
    <scope>NUCLEOTIDE SEQUENCE [LARGE SCALE GENOMIC DNA]</scope>
    <source>
        <strain evidence="2">YIM 73061</strain>
    </source>
</reference>
<dbReference type="InterPro" id="IPR050155">
    <property type="entry name" value="HAD-like_hydrolase_sf"/>
</dbReference>
<gene>
    <name evidence="1" type="ORF">DJ018_01445</name>
</gene>
<keyword evidence="2" id="KW-1185">Reference proteome</keyword>
<protein>
    <submittedName>
        <fullName evidence="1">HAD family hydrolase</fullName>
    </submittedName>
</protein>
<comment type="caution">
    <text evidence="1">The sequence shown here is derived from an EMBL/GenBank/DDBJ whole genome shotgun (WGS) entry which is preliminary data.</text>
</comment>
<dbReference type="GO" id="GO:0008967">
    <property type="term" value="F:phosphoglycolate phosphatase activity"/>
    <property type="evidence" value="ECO:0007669"/>
    <property type="project" value="TreeGrafter"/>
</dbReference>